<dbReference type="EMBL" id="JAJJMB010005286">
    <property type="protein sequence ID" value="KAI3939823.1"/>
    <property type="molecule type" value="Genomic_DNA"/>
</dbReference>
<protein>
    <submittedName>
        <fullName evidence="1">Uncharacterized protein</fullName>
    </submittedName>
</protein>
<sequence length="124" mass="14185">MALRTAGRFISGRLFGGSRNFSGNSTHTEDVGATVGNFLSYLFCRSFHKNVSIKDSDLRILYKKILWKELDAKKIQAEHKKEFDRPIEIDTMITTFLGNLWLGAVLYKHLAQISRGEVISVRRH</sequence>
<dbReference type="AlphaFoldDB" id="A0AAD4T5Z8"/>
<dbReference type="Proteomes" id="UP001202328">
    <property type="component" value="Unassembled WGS sequence"/>
</dbReference>
<gene>
    <name evidence="1" type="ORF">MKW98_029599</name>
</gene>
<evidence type="ECO:0000313" key="1">
    <source>
        <dbReference type="EMBL" id="KAI3939823.1"/>
    </source>
</evidence>
<accession>A0AAD4T5Z8</accession>
<comment type="caution">
    <text evidence="1">The sequence shown here is derived from an EMBL/GenBank/DDBJ whole genome shotgun (WGS) entry which is preliminary data.</text>
</comment>
<organism evidence="1 2">
    <name type="scientific">Papaver atlanticum</name>
    <dbReference type="NCBI Taxonomy" id="357466"/>
    <lineage>
        <taxon>Eukaryota</taxon>
        <taxon>Viridiplantae</taxon>
        <taxon>Streptophyta</taxon>
        <taxon>Embryophyta</taxon>
        <taxon>Tracheophyta</taxon>
        <taxon>Spermatophyta</taxon>
        <taxon>Magnoliopsida</taxon>
        <taxon>Ranunculales</taxon>
        <taxon>Papaveraceae</taxon>
        <taxon>Papaveroideae</taxon>
        <taxon>Papaver</taxon>
    </lineage>
</organism>
<evidence type="ECO:0000313" key="2">
    <source>
        <dbReference type="Proteomes" id="UP001202328"/>
    </source>
</evidence>
<keyword evidence="2" id="KW-1185">Reference proteome</keyword>
<name>A0AAD4T5Z8_9MAGN</name>
<reference evidence="1" key="1">
    <citation type="submission" date="2022-04" db="EMBL/GenBank/DDBJ databases">
        <title>A functionally conserved STORR gene fusion in Papaver species that diverged 16.8 million years ago.</title>
        <authorList>
            <person name="Catania T."/>
        </authorList>
    </citation>
    <scope>NUCLEOTIDE SEQUENCE</scope>
    <source>
        <strain evidence="1">S-188037</strain>
    </source>
</reference>
<proteinExistence type="predicted"/>